<proteinExistence type="predicted"/>
<feature type="domain" description="Glycosyltransferase subfamily 4-like N-terminal" evidence="1">
    <location>
        <begin position="16"/>
        <end position="191"/>
    </location>
</feature>
<dbReference type="OrthoDB" id="3180470at2"/>
<protein>
    <submittedName>
        <fullName evidence="2">Glycosyltransferase involved in cell wall bisynthesis</fullName>
    </submittedName>
</protein>
<dbReference type="AlphaFoldDB" id="A0A1G7RY23"/>
<accession>A0A1G7RY23</accession>
<sequence length="412" mass="44145">MRVCVHDHCGHPFPVQLSRWLAARGHAVLHLYAPAVEAPRGRLAQRPGDPAGLKIEAVPMPGNLAKYRPARRYVQERAYARRAGQRIAAFAPDVVLSGNCSALVQRRLQLAAHRHGAAFVYWLQDIYALAVKRSLAGRMPRLAPVAGRLVDRMETAALADSDAVVAITEDFLPAVIGRGVHPDRAHVIPNWAPVAELTPDSRDAGARWRMRHGLGRRFLFVYAGTLGLKHEPHDLAALARAHRDDPNVGVVVIGQGPGRAALERAKAAEHLTNLMVLDFVPFAEMAAVMAAADVLVAMLTPEAGSFSVPSKVLTYLCGGRPVLAAMPPGNAAARTLHAADAGLVVEPGDEAAWLAAADALRRDPERRARMGAAGRAHAERAFAMKRIGPQFVEVLETAAGARADRHAGTTPA</sequence>
<dbReference type="Proteomes" id="UP000199415">
    <property type="component" value="Unassembled WGS sequence"/>
</dbReference>
<dbReference type="PANTHER" id="PTHR12526:SF600">
    <property type="entry name" value="GLYCOSYL TRANSFERASE GROUP 1"/>
    <property type="match status" value="1"/>
</dbReference>
<keyword evidence="2" id="KW-0808">Transferase</keyword>
<evidence type="ECO:0000313" key="2">
    <source>
        <dbReference type="EMBL" id="SDG15656.1"/>
    </source>
</evidence>
<dbReference type="PANTHER" id="PTHR12526">
    <property type="entry name" value="GLYCOSYLTRANSFERASE"/>
    <property type="match status" value="1"/>
</dbReference>
<dbReference type="GO" id="GO:0016757">
    <property type="term" value="F:glycosyltransferase activity"/>
    <property type="evidence" value="ECO:0007669"/>
    <property type="project" value="TreeGrafter"/>
</dbReference>
<dbReference type="InterPro" id="IPR028098">
    <property type="entry name" value="Glyco_trans_4-like_N"/>
</dbReference>
<reference evidence="2 3" key="1">
    <citation type="submission" date="2016-10" db="EMBL/GenBank/DDBJ databases">
        <authorList>
            <person name="de Groot N.N."/>
        </authorList>
    </citation>
    <scope>NUCLEOTIDE SEQUENCE [LARGE SCALE GENOMIC DNA]</scope>
    <source>
        <strain evidence="2 3">DSM 25584</strain>
    </source>
</reference>
<dbReference type="Pfam" id="PF13692">
    <property type="entry name" value="Glyco_trans_1_4"/>
    <property type="match status" value="1"/>
</dbReference>
<dbReference type="CDD" id="cd03794">
    <property type="entry name" value="GT4_WbuB-like"/>
    <property type="match status" value="1"/>
</dbReference>
<dbReference type="Pfam" id="PF13579">
    <property type="entry name" value="Glyco_trans_4_4"/>
    <property type="match status" value="1"/>
</dbReference>
<dbReference type="STRING" id="1082479.SAMN05216241_10644"/>
<keyword evidence="3" id="KW-1185">Reference proteome</keyword>
<organism evidence="2 3">
    <name type="scientific">Limimonas halophila</name>
    <dbReference type="NCBI Taxonomy" id="1082479"/>
    <lineage>
        <taxon>Bacteria</taxon>
        <taxon>Pseudomonadati</taxon>
        <taxon>Pseudomonadota</taxon>
        <taxon>Alphaproteobacteria</taxon>
        <taxon>Rhodospirillales</taxon>
        <taxon>Rhodovibrionaceae</taxon>
        <taxon>Limimonas</taxon>
    </lineage>
</organism>
<gene>
    <name evidence="2" type="ORF">SAMN05216241_10644</name>
</gene>
<dbReference type="Gene3D" id="3.40.50.2000">
    <property type="entry name" value="Glycogen Phosphorylase B"/>
    <property type="match status" value="2"/>
</dbReference>
<evidence type="ECO:0000259" key="1">
    <source>
        <dbReference type="Pfam" id="PF13579"/>
    </source>
</evidence>
<dbReference type="SUPFAM" id="SSF53756">
    <property type="entry name" value="UDP-Glycosyltransferase/glycogen phosphorylase"/>
    <property type="match status" value="1"/>
</dbReference>
<evidence type="ECO:0000313" key="3">
    <source>
        <dbReference type="Proteomes" id="UP000199415"/>
    </source>
</evidence>
<dbReference type="RefSeq" id="WP_090020006.1">
    <property type="nucleotide sequence ID" value="NZ_FNCE01000006.1"/>
</dbReference>
<dbReference type="EMBL" id="FNCE01000006">
    <property type="protein sequence ID" value="SDG15656.1"/>
    <property type="molecule type" value="Genomic_DNA"/>
</dbReference>
<name>A0A1G7RY23_9PROT</name>